<dbReference type="PANTHER" id="PTHR10587:SF133">
    <property type="entry name" value="CHITIN DEACETYLASE 1-RELATED"/>
    <property type="match status" value="1"/>
</dbReference>
<dbReference type="EMBL" id="LAPZ01000002">
    <property type="protein sequence ID" value="OSY88759.1"/>
    <property type="molecule type" value="Genomic_DNA"/>
</dbReference>
<evidence type="ECO:0000256" key="2">
    <source>
        <dbReference type="ARBA" id="ARBA00022801"/>
    </source>
</evidence>
<dbReference type="OrthoDB" id="9812065at2"/>
<dbReference type="STRING" id="1635173.WH52_03550"/>
<sequence>MRLYPIRTPRIIQRIFSNYTWCFQSIKKELFLTFDDGPTPEVTEFVLDTLDKYNAKATFFCIGKNVVNHPEIFQRIHNAGHSIGNHTHNHYNGWKHSTKEYISNIKLTENHIQKEYDFKTTLFRPPYGRITSKQTKELLKNGYKIIMWSVLSADFDKNISKEKCLENVLKNTKNGDLIVFHDSLKASEKLNYVLPKILTYYSEKGFEFKSIV</sequence>
<dbReference type="RefSeq" id="WP_086029561.1">
    <property type="nucleotide sequence ID" value="NZ_LAPZ01000002.1"/>
</dbReference>
<dbReference type="PROSITE" id="PS51677">
    <property type="entry name" value="NODB"/>
    <property type="match status" value="1"/>
</dbReference>
<feature type="domain" description="NodB homology" evidence="3">
    <location>
        <begin position="28"/>
        <end position="209"/>
    </location>
</feature>
<dbReference type="GO" id="GO:0016810">
    <property type="term" value="F:hydrolase activity, acting on carbon-nitrogen (but not peptide) bonds"/>
    <property type="evidence" value="ECO:0007669"/>
    <property type="project" value="InterPro"/>
</dbReference>
<proteinExistence type="predicted"/>
<dbReference type="InterPro" id="IPR011330">
    <property type="entry name" value="Glyco_hydro/deAcase_b/a-brl"/>
</dbReference>
<dbReference type="InterPro" id="IPR002509">
    <property type="entry name" value="NODB_dom"/>
</dbReference>
<dbReference type="GO" id="GO:0005975">
    <property type="term" value="P:carbohydrate metabolic process"/>
    <property type="evidence" value="ECO:0007669"/>
    <property type="project" value="InterPro"/>
</dbReference>
<dbReference type="InterPro" id="IPR050248">
    <property type="entry name" value="Polysacc_deacetylase_ArnD"/>
</dbReference>
<dbReference type="Proteomes" id="UP000194221">
    <property type="component" value="Unassembled WGS sequence"/>
</dbReference>
<evidence type="ECO:0000256" key="1">
    <source>
        <dbReference type="ARBA" id="ARBA00022723"/>
    </source>
</evidence>
<dbReference type="FunCoup" id="A0A1Y2PGB8">
    <property type="interactions" value="49"/>
</dbReference>
<dbReference type="Gene3D" id="3.20.20.370">
    <property type="entry name" value="Glycoside hydrolase/deacetylase"/>
    <property type="match status" value="1"/>
</dbReference>
<dbReference type="SUPFAM" id="SSF88713">
    <property type="entry name" value="Glycoside hydrolase/deacetylase"/>
    <property type="match status" value="1"/>
</dbReference>
<keyword evidence="5" id="KW-1185">Reference proteome</keyword>
<reference evidence="4 5" key="1">
    <citation type="submission" date="2015-03" db="EMBL/GenBank/DDBJ databases">
        <title>Genome sequence of Tenacibaculum sp. S2-2, isolated from intestinal microbiota of sea cucumber, Apostichopus japonicas.</title>
        <authorList>
            <person name="Shao Z."/>
            <person name="Wang L."/>
            <person name="Li X."/>
        </authorList>
    </citation>
    <scope>NUCLEOTIDE SEQUENCE [LARGE SCALE GENOMIC DNA]</scope>
    <source>
        <strain evidence="4 5">S2-2</strain>
    </source>
</reference>
<comment type="caution">
    <text evidence="4">The sequence shown here is derived from an EMBL/GenBank/DDBJ whole genome shotgun (WGS) entry which is preliminary data.</text>
</comment>
<evidence type="ECO:0000259" key="3">
    <source>
        <dbReference type="PROSITE" id="PS51677"/>
    </source>
</evidence>
<dbReference type="GO" id="GO:0046872">
    <property type="term" value="F:metal ion binding"/>
    <property type="evidence" value="ECO:0007669"/>
    <property type="project" value="UniProtKB-KW"/>
</dbReference>
<dbReference type="InParanoid" id="A0A1Y2PGB8"/>
<dbReference type="AlphaFoldDB" id="A0A1Y2PGB8"/>
<keyword evidence="1" id="KW-0479">Metal-binding</keyword>
<gene>
    <name evidence="4" type="ORF">WH52_03550</name>
</gene>
<dbReference type="Pfam" id="PF01522">
    <property type="entry name" value="Polysacc_deac_1"/>
    <property type="match status" value="1"/>
</dbReference>
<name>A0A1Y2PGB8_9FLAO</name>
<evidence type="ECO:0000313" key="4">
    <source>
        <dbReference type="EMBL" id="OSY88759.1"/>
    </source>
</evidence>
<dbReference type="PANTHER" id="PTHR10587">
    <property type="entry name" value="GLYCOSYL TRANSFERASE-RELATED"/>
    <property type="match status" value="1"/>
</dbReference>
<dbReference type="CDD" id="cd10917">
    <property type="entry name" value="CE4_NodB_like_6s_7s"/>
    <property type="match status" value="1"/>
</dbReference>
<keyword evidence="2" id="KW-0378">Hydrolase</keyword>
<dbReference type="GO" id="GO:0016020">
    <property type="term" value="C:membrane"/>
    <property type="evidence" value="ECO:0007669"/>
    <property type="project" value="TreeGrafter"/>
</dbReference>
<accession>A0A1Y2PGB8</accession>
<protein>
    <submittedName>
        <fullName evidence="4">Polysaccharide deacetylase</fullName>
    </submittedName>
</protein>
<organism evidence="4 5">
    <name type="scientific">Tenacibaculum holothuriorum</name>
    <dbReference type="NCBI Taxonomy" id="1635173"/>
    <lineage>
        <taxon>Bacteria</taxon>
        <taxon>Pseudomonadati</taxon>
        <taxon>Bacteroidota</taxon>
        <taxon>Flavobacteriia</taxon>
        <taxon>Flavobacteriales</taxon>
        <taxon>Flavobacteriaceae</taxon>
        <taxon>Tenacibaculum</taxon>
    </lineage>
</organism>
<evidence type="ECO:0000313" key="5">
    <source>
        <dbReference type="Proteomes" id="UP000194221"/>
    </source>
</evidence>